<name>A0ABY8H8N7_9MICC</name>
<feature type="region of interest" description="Disordered" evidence="1">
    <location>
        <begin position="107"/>
        <end position="129"/>
    </location>
</feature>
<keyword evidence="2" id="KW-0472">Membrane</keyword>
<proteinExistence type="predicted"/>
<dbReference type="Proteomes" id="UP001219037">
    <property type="component" value="Chromosome"/>
</dbReference>
<keyword evidence="2" id="KW-0812">Transmembrane</keyword>
<reference evidence="3 4" key="1">
    <citation type="submission" date="2023-04" db="EMBL/GenBank/DDBJ databases">
        <title>Funneling lignin-derived compounds into biodiesel using alkali-halophilic Citricoccus sp. P2.</title>
        <authorList>
            <person name="Luo C.-B."/>
        </authorList>
    </citation>
    <scope>NUCLEOTIDE SEQUENCE [LARGE SCALE GENOMIC DNA]</scope>
    <source>
        <strain evidence="3 4">P2</strain>
    </source>
</reference>
<dbReference type="PANTHER" id="PTHR38441">
    <property type="entry name" value="INTEGRAL MEMBRANE PROTEIN-RELATED"/>
    <property type="match status" value="1"/>
</dbReference>
<sequence>MSSAHAPTSGHVDYQEVQARPQFQQLRKTHRSFVFPMMAIFLIWYLVYILLAAFAPEFMAIKVLGNINVGIVMGLLQFVSTFVITGIYVSFANRKMDPPSTEIREELEAAGVGLPDDEPAAPAPKEGRA</sequence>
<evidence type="ECO:0000256" key="1">
    <source>
        <dbReference type="SAM" id="MobiDB-lite"/>
    </source>
</evidence>
<dbReference type="PANTHER" id="PTHR38441:SF1">
    <property type="entry name" value="MEMBRANE PROTEIN"/>
    <property type="match status" value="1"/>
</dbReference>
<dbReference type="InterPro" id="IPR007436">
    <property type="entry name" value="DUF485"/>
</dbReference>
<feature type="transmembrane region" description="Helical" evidence="2">
    <location>
        <begin position="67"/>
        <end position="91"/>
    </location>
</feature>
<dbReference type="RefSeq" id="WP_270106335.1">
    <property type="nucleotide sequence ID" value="NZ_CP121252.1"/>
</dbReference>
<feature type="transmembrane region" description="Helical" evidence="2">
    <location>
        <begin position="33"/>
        <end position="55"/>
    </location>
</feature>
<evidence type="ECO:0000313" key="4">
    <source>
        <dbReference type="Proteomes" id="UP001219037"/>
    </source>
</evidence>
<accession>A0ABY8H8N7</accession>
<dbReference type="EMBL" id="CP121252">
    <property type="protein sequence ID" value="WFP16977.1"/>
    <property type="molecule type" value="Genomic_DNA"/>
</dbReference>
<evidence type="ECO:0000256" key="2">
    <source>
        <dbReference type="SAM" id="Phobius"/>
    </source>
</evidence>
<gene>
    <name evidence="3" type="ORF">P8192_02300</name>
</gene>
<protein>
    <submittedName>
        <fullName evidence="3">DUF485 domain-containing protein</fullName>
    </submittedName>
</protein>
<keyword evidence="2" id="KW-1133">Transmembrane helix</keyword>
<dbReference type="Pfam" id="PF04341">
    <property type="entry name" value="DUF485"/>
    <property type="match status" value="1"/>
</dbReference>
<keyword evidence="4" id="KW-1185">Reference proteome</keyword>
<organism evidence="3 4">
    <name type="scientific">Citricoccus muralis</name>
    <dbReference type="NCBI Taxonomy" id="169134"/>
    <lineage>
        <taxon>Bacteria</taxon>
        <taxon>Bacillati</taxon>
        <taxon>Actinomycetota</taxon>
        <taxon>Actinomycetes</taxon>
        <taxon>Micrococcales</taxon>
        <taxon>Micrococcaceae</taxon>
        <taxon>Citricoccus</taxon>
    </lineage>
</organism>
<evidence type="ECO:0000313" key="3">
    <source>
        <dbReference type="EMBL" id="WFP16977.1"/>
    </source>
</evidence>